<evidence type="ECO:0008006" key="4">
    <source>
        <dbReference type="Google" id="ProtNLM"/>
    </source>
</evidence>
<accession>A0ABQ2L1Y1</accession>
<keyword evidence="3" id="KW-1185">Reference proteome</keyword>
<sequence>MTIVWLLVIFVPLLLLVSLGNSKRPKTHPRRKKHSGMAHSDSGPGFFGGFGSSNSSTNCGTSSSYDGGSCGDGGGGGGE</sequence>
<evidence type="ECO:0000313" key="2">
    <source>
        <dbReference type="EMBL" id="GGN99760.1"/>
    </source>
</evidence>
<dbReference type="EMBL" id="BMLN01000005">
    <property type="protein sequence ID" value="GGN99760.1"/>
    <property type="molecule type" value="Genomic_DNA"/>
</dbReference>
<evidence type="ECO:0000313" key="3">
    <source>
        <dbReference type="Proteomes" id="UP000606653"/>
    </source>
</evidence>
<dbReference type="RefSeq" id="WP_018977813.1">
    <property type="nucleotide sequence ID" value="NZ_BMLN01000005.1"/>
</dbReference>
<comment type="caution">
    <text evidence="2">The sequence shown here is derived from an EMBL/GenBank/DDBJ whole genome shotgun (WGS) entry which is preliminary data.</text>
</comment>
<dbReference type="Proteomes" id="UP000606653">
    <property type="component" value="Unassembled WGS sequence"/>
</dbReference>
<reference evidence="3" key="1">
    <citation type="journal article" date="2019" name="Int. J. Syst. Evol. Microbiol.">
        <title>The Global Catalogue of Microorganisms (GCM) 10K type strain sequencing project: providing services to taxonomists for standard genome sequencing and annotation.</title>
        <authorList>
            <consortium name="The Broad Institute Genomics Platform"/>
            <consortium name="The Broad Institute Genome Sequencing Center for Infectious Disease"/>
            <person name="Wu L."/>
            <person name="Ma J."/>
        </authorList>
    </citation>
    <scope>NUCLEOTIDE SEQUENCE [LARGE SCALE GENOMIC DNA]</scope>
    <source>
        <strain evidence="3">CGMCC 1.6964</strain>
    </source>
</reference>
<protein>
    <recommendedName>
        <fullName evidence="4">Methanol dehydrogenase</fullName>
    </recommendedName>
</protein>
<feature type="compositionally biased region" description="Gly residues" evidence="1">
    <location>
        <begin position="68"/>
        <end position="79"/>
    </location>
</feature>
<gene>
    <name evidence="2" type="ORF">GCM10010969_20180</name>
</gene>
<feature type="compositionally biased region" description="Low complexity" evidence="1">
    <location>
        <begin position="52"/>
        <end position="67"/>
    </location>
</feature>
<proteinExistence type="predicted"/>
<feature type="compositionally biased region" description="Basic residues" evidence="1">
    <location>
        <begin position="23"/>
        <end position="36"/>
    </location>
</feature>
<evidence type="ECO:0000256" key="1">
    <source>
        <dbReference type="SAM" id="MobiDB-lite"/>
    </source>
</evidence>
<feature type="region of interest" description="Disordered" evidence="1">
    <location>
        <begin position="22"/>
        <end position="79"/>
    </location>
</feature>
<organism evidence="2 3">
    <name type="scientific">Saccharibacillus kuerlensis</name>
    <dbReference type="NCBI Taxonomy" id="459527"/>
    <lineage>
        <taxon>Bacteria</taxon>
        <taxon>Bacillati</taxon>
        <taxon>Bacillota</taxon>
        <taxon>Bacilli</taxon>
        <taxon>Bacillales</taxon>
        <taxon>Paenibacillaceae</taxon>
        <taxon>Saccharibacillus</taxon>
    </lineage>
</organism>
<name>A0ABQ2L1Y1_9BACL</name>